<dbReference type="OrthoDB" id="3253976at2759"/>
<dbReference type="EMBL" id="ML213625">
    <property type="protein sequence ID" value="TFK35027.1"/>
    <property type="molecule type" value="Genomic_DNA"/>
</dbReference>
<keyword evidence="2" id="KW-1185">Reference proteome</keyword>
<gene>
    <name evidence="1" type="ORF">BDQ12DRAFT_655917</name>
</gene>
<sequence>MANLLRSAKSGSDWTRNEFFAYNITIVPVPPQQFFHSGADPSLDHLDSVILTASPGADDTSYSDVGYLDLATSATQESLINDFAAQTLKLLGFNERHIIISTRFIIPLTICGESKRTAEMDVCLLHRPTMVLLVLVEDKTLSNNTNAESQVVAEANAIFQFNNDKRKRKGLPRLKVMTIPCITMSGTRPTFYLVPVTEELSNAVISGKYPGNQTKVLKCVTVAGHTRRASEGMEDAEYRKLAFKRFLAFKTLAKSCWSEFLEGY</sequence>
<name>A0A5C3LR13_9AGAR</name>
<accession>A0A5C3LR13</accession>
<organism evidence="1 2">
    <name type="scientific">Crucibulum laeve</name>
    <dbReference type="NCBI Taxonomy" id="68775"/>
    <lineage>
        <taxon>Eukaryota</taxon>
        <taxon>Fungi</taxon>
        <taxon>Dikarya</taxon>
        <taxon>Basidiomycota</taxon>
        <taxon>Agaricomycotina</taxon>
        <taxon>Agaricomycetes</taxon>
        <taxon>Agaricomycetidae</taxon>
        <taxon>Agaricales</taxon>
        <taxon>Agaricineae</taxon>
        <taxon>Nidulariaceae</taxon>
        <taxon>Crucibulum</taxon>
    </lineage>
</organism>
<dbReference type="AlphaFoldDB" id="A0A5C3LR13"/>
<protein>
    <submittedName>
        <fullName evidence="1">Uncharacterized protein</fullName>
    </submittedName>
</protein>
<reference evidence="1 2" key="1">
    <citation type="journal article" date="2019" name="Nat. Ecol. Evol.">
        <title>Megaphylogeny resolves global patterns of mushroom evolution.</title>
        <authorList>
            <person name="Varga T."/>
            <person name="Krizsan K."/>
            <person name="Foldi C."/>
            <person name="Dima B."/>
            <person name="Sanchez-Garcia M."/>
            <person name="Sanchez-Ramirez S."/>
            <person name="Szollosi G.J."/>
            <person name="Szarkandi J.G."/>
            <person name="Papp V."/>
            <person name="Albert L."/>
            <person name="Andreopoulos W."/>
            <person name="Angelini C."/>
            <person name="Antonin V."/>
            <person name="Barry K.W."/>
            <person name="Bougher N.L."/>
            <person name="Buchanan P."/>
            <person name="Buyck B."/>
            <person name="Bense V."/>
            <person name="Catcheside P."/>
            <person name="Chovatia M."/>
            <person name="Cooper J."/>
            <person name="Damon W."/>
            <person name="Desjardin D."/>
            <person name="Finy P."/>
            <person name="Geml J."/>
            <person name="Haridas S."/>
            <person name="Hughes K."/>
            <person name="Justo A."/>
            <person name="Karasinski D."/>
            <person name="Kautmanova I."/>
            <person name="Kiss B."/>
            <person name="Kocsube S."/>
            <person name="Kotiranta H."/>
            <person name="LaButti K.M."/>
            <person name="Lechner B.E."/>
            <person name="Liimatainen K."/>
            <person name="Lipzen A."/>
            <person name="Lukacs Z."/>
            <person name="Mihaltcheva S."/>
            <person name="Morgado L.N."/>
            <person name="Niskanen T."/>
            <person name="Noordeloos M.E."/>
            <person name="Ohm R.A."/>
            <person name="Ortiz-Santana B."/>
            <person name="Ovrebo C."/>
            <person name="Racz N."/>
            <person name="Riley R."/>
            <person name="Savchenko A."/>
            <person name="Shiryaev A."/>
            <person name="Soop K."/>
            <person name="Spirin V."/>
            <person name="Szebenyi C."/>
            <person name="Tomsovsky M."/>
            <person name="Tulloss R.E."/>
            <person name="Uehling J."/>
            <person name="Grigoriev I.V."/>
            <person name="Vagvolgyi C."/>
            <person name="Papp T."/>
            <person name="Martin F.M."/>
            <person name="Miettinen O."/>
            <person name="Hibbett D.S."/>
            <person name="Nagy L.G."/>
        </authorList>
    </citation>
    <scope>NUCLEOTIDE SEQUENCE [LARGE SCALE GENOMIC DNA]</scope>
    <source>
        <strain evidence="1 2">CBS 166.37</strain>
    </source>
</reference>
<evidence type="ECO:0000313" key="2">
    <source>
        <dbReference type="Proteomes" id="UP000308652"/>
    </source>
</evidence>
<proteinExistence type="predicted"/>
<evidence type="ECO:0000313" key="1">
    <source>
        <dbReference type="EMBL" id="TFK35027.1"/>
    </source>
</evidence>
<dbReference type="Proteomes" id="UP000308652">
    <property type="component" value="Unassembled WGS sequence"/>
</dbReference>